<dbReference type="Pfam" id="PF03096">
    <property type="entry name" value="Ndr"/>
    <property type="match status" value="1"/>
</dbReference>
<dbReference type="OrthoDB" id="741027at2759"/>
<protein>
    <submittedName>
        <fullName evidence="2">Uncharacterized protein</fullName>
    </submittedName>
</protein>
<evidence type="ECO:0000313" key="3">
    <source>
        <dbReference type="Proteomes" id="UP000694560"/>
    </source>
</evidence>
<comment type="similarity">
    <text evidence="1">Belongs to the NDRG family.</text>
</comment>
<reference evidence="2" key="1">
    <citation type="submission" date="2025-08" db="UniProtKB">
        <authorList>
            <consortium name="Ensembl"/>
        </authorList>
    </citation>
    <scope>IDENTIFICATION</scope>
</reference>
<dbReference type="Ensembl" id="ENSMCST00000007489.1">
    <property type="protein sequence ID" value="ENSMCSP00000007313.1"/>
    <property type="gene ID" value="ENSMCSG00000005246.1"/>
</dbReference>
<evidence type="ECO:0000256" key="1">
    <source>
        <dbReference type="ARBA" id="ARBA00005598"/>
    </source>
</evidence>
<evidence type="ECO:0000313" key="2">
    <source>
        <dbReference type="Ensembl" id="ENSMCSP00000007313.1"/>
    </source>
</evidence>
<name>A0A8C5TG11_9PASS</name>
<proteinExistence type="inferred from homology"/>
<dbReference type="InterPro" id="IPR029058">
    <property type="entry name" value="AB_hydrolase_fold"/>
</dbReference>
<keyword evidence="3" id="KW-1185">Reference proteome</keyword>
<dbReference type="InterPro" id="IPR004142">
    <property type="entry name" value="NDRG"/>
</dbReference>
<dbReference type="PANTHER" id="PTHR11034">
    <property type="entry name" value="N-MYC DOWNSTREAM REGULATED"/>
    <property type="match status" value="1"/>
</dbReference>
<reference evidence="2" key="2">
    <citation type="submission" date="2025-09" db="UniProtKB">
        <authorList>
            <consortium name="Ensembl"/>
        </authorList>
    </citation>
    <scope>IDENTIFICATION</scope>
</reference>
<organism evidence="2 3">
    <name type="scientific">Malurus cyaneus samueli</name>
    <dbReference type="NCBI Taxonomy" id="2593467"/>
    <lineage>
        <taxon>Eukaryota</taxon>
        <taxon>Metazoa</taxon>
        <taxon>Chordata</taxon>
        <taxon>Craniata</taxon>
        <taxon>Vertebrata</taxon>
        <taxon>Euteleostomi</taxon>
        <taxon>Archelosauria</taxon>
        <taxon>Archosauria</taxon>
        <taxon>Dinosauria</taxon>
        <taxon>Saurischia</taxon>
        <taxon>Theropoda</taxon>
        <taxon>Coelurosauria</taxon>
        <taxon>Aves</taxon>
        <taxon>Neognathae</taxon>
        <taxon>Neoaves</taxon>
        <taxon>Telluraves</taxon>
        <taxon>Australaves</taxon>
        <taxon>Passeriformes</taxon>
        <taxon>Meliphagoidea</taxon>
        <taxon>Maluridae</taxon>
        <taxon>Malurus</taxon>
    </lineage>
</organism>
<dbReference type="Proteomes" id="UP000694560">
    <property type="component" value="Unplaced"/>
</dbReference>
<sequence length="173" mass="19433">MPFGVKTGQISVNTRILGLILRGKIPPFEPFLSQTPHFWDPPFPCRFWGCKPRFFGARIPTFGARIPFFWGRFPSSQHLLETPFGVMHAWVSGSPRPGRPALVTFPDVGHTHRTCFSELFGHEEMREIARSFHLVHLEPPGMEEGAPPYPPGYQYPSLEQLAEALPGVLQGLG</sequence>
<dbReference type="AlphaFoldDB" id="A0A8C5TG11"/>
<dbReference type="Gene3D" id="3.40.50.1820">
    <property type="entry name" value="alpha/beta hydrolase"/>
    <property type="match status" value="1"/>
</dbReference>
<accession>A0A8C5TG11</accession>